<dbReference type="VEuPathDB" id="FungiDB:AeMF1_007848"/>
<evidence type="ECO:0000256" key="8">
    <source>
        <dbReference type="ARBA" id="ARBA00023288"/>
    </source>
</evidence>
<dbReference type="FunFam" id="3.40.50.300:FF:000274">
    <property type="entry name" value="ras-related protein RABA5a"/>
    <property type="match status" value="1"/>
</dbReference>
<dbReference type="Proteomes" id="UP000481153">
    <property type="component" value="Unassembled WGS sequence"/>
</dbReference>
<evidence type="ECO:0000256" key="4">
    <source>
        <dbReference type="ARBA" id="ARBA00022737"/>
    </source>
</evidence>
<keyword evidence="6" id="KW-0342">GTP-binding</keyword>
<dbReference type="InterPro" id="IPR006058">
    <property type="entry name" value="2Fe2S_fd_BS"/>
</dbReference>
<dbReference type="Gene3D" id="3.80.10.10">
    <property type="entry name" value="Ribonuclease Inhibitor"/>
    <property type="match status" value="1"/>
</dbReference>
<dbReference type="PROSITE" id="PS51420">
    <property type="entry name" value="RHO"/>
    <property type="match status" value="1"/>
</dbReference>
<keyword evidence="7" id="KW-0472">Membrane</keyword>
<dbReference type="GO" id="GO:0005525">
    <property type="term" value="F:GTP binding"/>
    <property type="evidence" value="ECO:0007669"/>
    <property type="project" value="UniProtKB-KW"/>
</dbReference>
<comment type="subcellular location">
    <subcellularLocation>
        <location evidence="1">Membrane</location>
        <topology evidence="1">Lipid-anchor</topology>
    </subcellularLocation>
</comment>
<protein>
    <recommendedName>
        <fullName evidence="13">Roc domain-containing protein</fullName>
    </recommendedName>
</protein>
<evidence type="ECO:0000256" key="10">
    <source>
        <dbReference type="SAM" id="MobiDB-lite"/>
    </source>
</evidence>
<dbReference type="PRINTS" id="PR00449">
    <property type="entry name" value="RASTRNSFRMNG"/>
</dbReference>
<evidence type="ECO:0008006" key="13">
    <source>
        <dbReference type="Google" id="ProtNLM"/>
    </source>
</evidence>
<accession>A0A6G0XC80</accession>
<dbReference type="EMBL" id="VJMJ01000083">
    <property type="protein sequence ID" value="KAF0737623.1"/>
    <property type="molecule type" value="Genomic_DNA"/>
</dbReference>
<evidence type="ECO:0000256" key="9">
    <source>
        <dbReference type="ARBA" id="ARBA00023289"/>
    </source>
</evidence>
<dbReference type="SMART" id="SM00176">
    <property type="entry name" value="RAN"/>
    <property type="match status" value="1"/>
</dbReference>
<evidence type="ECO:0000313" key="11">
    <source>
        <dbReference type="EMBL" id="KAF0737623.1"/>
    </source>
</evidence>
<name>A0A6G0XC80_9STRA</name>
<sequence length="709" mass="79302">MEIKLEQARRSGLLHLAQKHLERVPRGLFRADFSSLYRLDLGFNLLTTLPDSIGQLSGLVELWLNDNPLKSLPPSLCKCAQLRVLDLNRTDLTDLPCELGRLELLVVLEMDEVPLRPKLQSAAMADPDKICANTLAYLRRKDVRRALKQTLLDKLKDGIYLESADSNQGVEMIQTLMKHVLKEFRTEDEVKGLIRHADRLFPRDLAKAHQPTATAAAVRASYLEIKSENDKKKLAADLELKIRNIYFDRIDVSKVEPMVASIYSEIKSLQDIKFLLRYATQLFPPSAADVDGPTLRQKLKDLQDDMARERAAAVEKVVHAVASIYSDVEPDKIHALVAQVAPLFKNVQDLKTLAADAALHFPTEFLNASAAEIRASFVCKSSANLPKISHLSTFTYSNEQIISTRGRESESSGEMADEETRDETTASNVSSNESSEQEYILKVVLIGDSGVGKSNLVQRFTKNKYNGASTQTIGFEFAAKTIRVGDRRIKAQIWDTAGQERFQSLTAAYYRNAVGALVVYDITNRHSFEHVTHWLEQIREHAHENVVLILVGNKCDLAHLPNTRQVSTLEAARFAETHHMEFVEASALDSTNVVEAFKRIIVPVGRLLTPMPSAASQTQRLPPGWRRVLSRTRPGEYSYENQYTKERLAFAPKEAAKPSQYSFQAGIYGSVGATVTKETLERQHQKAFYAQNSASSNCFSGVCGLCTIL</sequence>
<keyword evidence="5" id="KW-0547">Nucleotide-binding</keyword>
<dbReference type="SMART" id="SM00173">
    <property type="entry name" value="RAS"/>
    <property type="match status" value="1"/>
</dbReference>
<dbReference type="InterPro" id="IPR032675">
    <property type="entry name" value="LRR_dom_sf"/>
</dbReference>
<evidence type="ECO:0000256" key="1">
    <source>
        <dbReference type="ARBA" id="ARBA00004635"/>
    </source>
</evidence>
<dbReference type="GO" id="GO:0016020">
    <property type="term" value="C:membrane"/>
    <property type="evidence" value="ECO:0007669"/>
    <property type="project" value="UniProtKB-SubCell"/>
</dbReference>
<comment type="similarity">
    <text evidence="2">Belongs to the small GTPase superfamily. Rab family.</text>
</comment>
<dbReference type="InterPro" id="IPR027417">
    <property type="entry name" value="P-loop_NTPase"/>
</dbReference>
<dbReference type="InterPro" id="IPR050209">
    <property type="entry name" value="Rab_GTPases_membrane_traffic"/>
</dbReference>
<dbReference type="InterPro" id="IPR003591">
    <property type="entry name" value="Leu-rich_rpt_typical-subtyp"/>
</dbReference>
<dbReference type="SUPFAM" id="SSF52058">
    <property type="entry name" value="L domain-like"/>
    <property type="match status" value="1"/>
</dbReference>
<evidence type="ECO:0000256" key="2">
    <source>
        <dbReference type="ARBA" id="ARBA00006270"/>
    </source>
</evidence>
<dbReference type="GO" id="GO:0003924">
    <property type="term" value="F:GTPase activity"/>
    <property type="evidence" value="ECO:0007669"/>
    <property type="project" value="InterPro"/>
</dbReference>
<comment type="caution">
    <text evidence="11">The sequence shown here is derived from an EMBL/GenBank/DDBJ whole genome shotgun (WGS) entry which is preliminary data.</text>
</comment>
<evidence type="ECO:0000313" key="12">
    <source>
        <dbReference type="Proteomes" id="UP000481153"/>
    </source>
</evidence>
<organism evidence="11 12">
    <name type="scientific">Aphanomyces euteiches</name>
    <dbReference type="NCBI Taxonomy" id="100861"/>
    <lineage>
        <taxon>Eukaryota</taxon>
        <taxon>Sar</taxon>
        <taxon>Stramenopiles</taxon>
        <taxon>Oomycota</taxon>
        <taxon>Saprolegniomycetes</taxon>
        <taxon>Saprolegniales</taxon>
        <taxon>Verrucalvaceae</taxon>
        <taxon>Aphanomyces</taxon>
    </lineage>
</organism>
<feature type="region of interest" description="Disordered" evidence="10">
    <location>
        <begin position="402"/>
        <end position="433"/>
    </location>
</feature>
<proteinExistence type="inferred from homology"/>
<keyword evidence="3" id="KW-0433">Leucine-rich repeat</keyword>
<keyword evidence="12" id="KW-1185">Reference proteome</keyword>
<dbReference type="InterPro" id="IPR001806">
    <property type="entry name" value="Small_GTPase"/>
</dbReference>
<keyword evidence="4" id="KW-0677">Repeat</keyword>
<dbReference type="InterPro" id="IPR005225">
    <property type="entry name" value="Small_GTP-bd"/>
</dbReference>
<dbReference type="SUPFAM" id="SSF52540">
    <property type="entry name" value="P-loop containing nucleoside triphosphate hydrolases"/>
    <property type="match status" value="1"/>
</dbReference>
<gene>
    <name evidence="11" type="ORF">Ae201684_006293</name>
</gene>
<dbReference type="PROSITE" id="PS51419">
    <property type="entry name" value="RAB"/>
    <property type="match status" value="1"/>
</dbReference>
<keyword evidence="9" id="KW-0636">Prenylation</keyword>
<dbReference type="PROSITE" id="PS51421">
    <property type="entry name" value="RAS"/>
    <property type="match status" value="1"/>
</dbReference>
<dbReference type="PANTHER" id="PTHR47979">
    <property type="entry name" value="DRAB11-RELATED"/>
    <property type="match status" value="1"/>
</dbReference>
<evidence type="ECO:0000256" key="5">
    <source>
        <dbReference type="ARBA" id="ARBA00022741"/>
    </source>
</evidence>
<dbReference type="NCBIfam" id="TIGR00231">
    <property type="entry name" value="small_GTP"/>
    <property type="match status" value="1"/>
</dbReference>
<dbReference type="GO" id="GO:0051537">
    <property type="term" value="F:2 iron, 2 sulfur cluster binding"/>
    <property type="evidence" value="ECO:0007669"/>
    <property type="project" value="InterPro"/>
</dbReference>
<evidence type="ECO:0000256" key="3">
    <source>
        <dbReference type="ARBA" id="ARBA00022614"/>
    </source>
</evidence>
<dbReference type="AlphaFoldDB" id="A0A6G0XC80"/>
<evidence type="ECO:0000256" key="7">
    <source>
        <dbReference type="ARBA" id="ARBA00023136"/>
    </source>
</evidence>
<dbReference type="SMART" id="SM00369">
    <property type="entry name" value="LRR_TYP"/>
    <property type="match status" value="3"/>
</dbReference>
<evidence type="ECO:0000256" key="6">
    <source>
        <dbReference type="ARBA" id="ARBA00023134"/>
    </source>
</evidence>
<dbReference type="SMART" id="SM00175">
    <property type="entry name" value="RAB"/>
    <property type="match status" value="1"/>
</dbReference>
<reference evidence="11 12" key="1">
    <citation type="submission" date="2019-07" db="EMBL/GenBank/DDBJ databases">
        <title>Genomics analysis of Aphanomyces spp. identifies a new class of oomycete effector associated with host adaptation.</title>
        <authorList>
            <person name="Gaulin E."/>
        </authorList>
    </citation>
    <scope>NUCLEOTIDE SEQUENCE [LARGE SCALE GENOMIC DNA]</scope>
    <source>
        <strain evidence="11 12">ATCC 201684</strain>
    </source>
</reference>
<dbReference type="Gene3D" id="3.40.50.300">
    <property type="entry name" value="P-loop containing nucleotide triphosphate hydrolases"/>
    <property type="match status" value="1"/>
</dbReference>
<dbReference type="SMART" id="SM00174">
    <property type="entry name" value="RHO"/>
    <property type="match status" value="1"/>
</dbReference>
<dbReference type="Pfam" id="PF00071">
    <property type="entry name" value="Ras"/>
    <property type="match status" value="1"/>
</dbReference>
<dbReference type="PROSITE" id="PS00197">
    <property type="entry name" value="2FE2S_FER_1"/>
    <property type="match status" value="1"/>
</dbReference>
<keyword evidence="8" id="KW-0449">Lipoprotein</keyword>